<reference evidence="1 2" key="1">
    <citation type="submission" date="2023-11" db="EMBL/GenBank/DDBJ databases">
        <title>Halocaridina rubra genome assembly.</title>
        <authorList>
            <person name="Smith C."/>
        </authorList>
    </citation>
    <scope>NUCLEOTIDE SEQUENCE [LARGE SCALE GENOMIC DNA]</scope>
    <source>
        <strain evidence="1">EP-1</strain>
        <tissue evidence="1">Whole</tissue>
    </source>
</reference>
<name>A0AAN8XN55_HALRR</name>
<proteinExistence type="predicted"/>
<evidence type="ECO:0000313" key="2">
    <source>
        <dbReference type="Proteomes" id="UP001381693"/>
    </source>
</evidence>
<keyword evidence="2" id="KW-1185">Reference proteome</keyword>
<accession>A0AAN8XN55</accession>
<evidence type="ECO:0000313" key="1">
    <source>
        <dbReference type="EMBL" id="KAK7085811.1"/>
    </source>
</evidence>
<dbReference type="Proteomes" id="UP001381693">
    <property type="component" value="Unassembled WGS sequence"/>
</dbReference>
<sequence length="114" mass="13039">MLIGDFNAHRRQWVNSVSPTVCHGVAALDYESHTLVQRKEQHIIFGVKPYENCLGEMILNLEQTHSVYDAAEKDYIENVKETPSGVLYQHKWWPTLITVLFGIDVFTPVLKPDG</sequence>
<comment type="caution">
    <text evidence="1">The sequence shown here is derived from an EMBL/GenBank/DDBJ whole genome shotgun (WGS) entry which is preliminary data.</text>
</comment>
<dbReference type="AlphaFoldDB" id="A0AAN8XN55"/>
<organism evidence="1 2">
    <name type="scientific">Halocaridina rubra</name>
    <name type="common">Hawaiian red shrimp</name>
    <dbReference type="NCBI Taxonomy" id="373956"/>
    <lineage>
        <taxon>Eukaryota</taxon>
        <taxon>Metazoa</taxon>
        <taxon>Ecdysozoa</taxon>
        <taxon>Arthropoda</taxon>
        <taxon>Crustacea</taxon>
        <taxon>Multicrustacea</taxon>
        <taxon>Malacostraca</taxon>
        <taxon>Eumalacostraca</taxon>
        <taxon>Eucarida</taxon>
        <taxon>Decapoda</taxon>
        <taxon>Pleocyemata</taxon>
        <taxon>Caridea</taxon>
        <taxon>Atyoidea</taxon>
        <taxon>Atyidae</taxon>
        <taxon>Halocaridina</taxon>
    </lineage>
</organism>
<gene>
    <name evidence="1" type="ORF">SK128_009206</name>
</gene>
<evidence type="ECO:0008006" key="3">
    <source>
        <dbReference type="Google" id="ProtNLM"/>
    </source>
</evidence>
<feature type="non-terminal residue" evidence="1">
    <location>
        <position position="114"/>
    </location>
</feature>
<protein>
    <recommendedName>
        <fullName evidence="3">Endonuclease/exonuclease/phosphatase domain-containing protein</fullName>
    </recommendedName>
</protein>
<dbReference type="EMBL" id="JAXCGZ010000564">
    <property type="protein sequence ID" value="KAK7085811.1"/>
    <property type="molecule type" value="Genomic_DNA"/>
</dbReference>